<feature type="transmembrane region" description="Helical" evidence="1">
    <location>
        <begin position="12"/>
        <end position="35"/>
    </location>
</feature>
<dbReference type="EMBL" id="CAJSLV010000035">
    <property type="protein sequence ID" value="CAG6391795.1"/>
    <property type="molecule type" value="Genomic_DNA"/>
</dbReference>
<gene>
    <name evidence="2" type="ORF">SCOCK_130199</name>
</gene>
<organism evidence="2 3">
    <name type="scientific">Actinacidiphila cocklensis</name>
    <dbReference type="NCBI Taxonomy" id="887465"/>
    <lineage>
        <taxon>Bacteria</taxon>
        <taxon>Bacillati</taxon>
        <taxon>Actinomycetota</taxon>
        <taxon>Actinomycetes</taxon>
        <taxon>Kitasatosporales</taxon>
        <taxon>Streptomycetaceae</taxon>
        <taxon>Actinacidiphila</taxon>
    </lineage>
</organism>
<comment type="caution">
    <text evidence="2">The sequence shown here is derived from an EMBL/GenBank/DDBJ whole genome shotgun (WGS) entry which is preliminary data.</text>
</comment>
<keyword evidence="1" id="KW-1133">Transmembrane helix</keyword>
<feature type="transmembrane region" description="Helical" evidence="1">
    <location>
        <begin position="106"/>
        <end position="126"/>
    </location>
</feature>
<dbReference type="Proteomes" id="UP001152519">
    <property type="component" value="Unassembled WGS sequence"/>
</dbReference>
<evidence type="ECO:0000313" key="3">
    <source>
        <dbReference type="Proteomes" id="UP001152519"/>
    </source>
</evidence>
<dbReference type="AlphaFoldDB" id="A0A9W4DKS5"/>
<feature type="transmembrane region" description="Helical" evidence="1">
    <location>
        <begin position="80"/>
        <end position="100"/>
    </location>
</feature>
<sequence length="172" mass="17694">MAAPTARSGPVAAFVRFVICGGGVTLLASGVLLLIGHRVPFALANAVVTVASTVLATELHGRFTFGRGRAGWSDHAASGLTVALSYAFTTGAMLAFDGLYPGGGVLLRQGVYLGASGLAGTARFLLLRHVVFATPGVARVPERLRRQAARMGNAGRRTAVPYTSGSRLLQGS</sequence>
<feature type="transmembrane region" description="Helical" evidence="1">
    <location>
        <begin position="41"/>
        <end position="59"/>
    </location>
</feature>
<accession>A0A9W4DKS5</accession>
<dbReference type="RefSeq" id="WP_251485668.1">
    <property type="nucleotide sequence ID" value="NZ_CAJSLV010000035.1"/>
</dbReference>
<proteinExistence type="predicted"/>
<protein>
    <submittedName>
        <fullName evidence="2">Flippase GtrA (Transmembrane translocase of bactoprenol-linked glucose)</fullName>
    </submittedName>
</protein>
<keyword evidence="1" id="KW-0812">Transmembrane</keyword>
<keyword evidence="3" id="KW-1185">Reference proteome</keyword>
<evidence type="ECO:0000256" key="1">
    <source>
        <dbReference type="SAM" id="Phobius"/>
    </source>
</evidence>
<evidence type="ECO:0000313" key="2">
    <source>
        <dbReference type="EMBL" id="CAG6391795.1"/>
    </source>
</evidence>
<name>A0A9W4DKS5_9ACTN</name>
<keyword evidence="1" id="KW-0472">Membrane</keyword>
<reference evidence="2" key="1">
    <citation type="submission" date="2021-05" db="EMBL/GenBank/DDBJ databases">
        <authorList>
            <person name="Arsene-Ploetze F."/>
        </authorList>
    </citation>
    <scope>NUCLEOTIDE SEQUENCE</scope>
    <source>
        <strain evidence="2">DSM 42138</strain>
    </source>
</reference>